<dbReference type="InterPro" id="IPR032867">
    <property type="entry name" value="DYW_dom"/>
</dbReference>
<comment type="caution">
    <text evidence="4">The sequence shown here is derived from an EMBL/GenBank/DDBJ whole genome shotgun (WGS) entry which is preliminary data.</text>
</comment>
<feature type="repeat" description="PPR" evidence="2">
    <location>
        <begin position="106"/>
        <end position="140"/>
    </location>
</feature>
<dbReference type="GO" id="GO:0008270">
    <property type="term" value="F:zinc ion binding"/>
    <property type="evidence" value="ECO:0007669"/>
    <property type="project" value="InterPro"/>
</dbReference>
<dbReference type="Pfam" id="PF20431">
    <property type="entry name" value="E_motif"/>
    <property type="match status" value="1"/>
</dbReference>
<evidence type="ECO:0000313" key="4">
    <source>
        <dbReference type="EMBL" id="KAF9590490.1"/>
    </source>
</evidence>
<feature type="domain" description="DYW" evidence="3">
    <location>
        <begin position="484"/>
        <end position="534"/>
    </location>
</feature>
<evidence type="ECO:0000256" key="2">
    <source>
        <dbReference type="PROSITE-ProRule" id="PRU00708"/>
    </source>
</evidence>
<dbReference type="AlphaFoldDB" id="A0A835H1J2"/>
<keyword evidence="5" id="KW-1185">Reference proteome</keyword>
<dbReference type="Pfam" id="PF13041">
    <property type="entry name" value="PPR_2"/>
    <property type="match status" value="3"/>
</dbReference>
<dbReference type="Gene3D" id="1.25.40.10">
    <property type="entry name" value="Tetratricopeptide repeat domain"/>
    <property type="match status" value="3"/>
</dbReference>
<evidence type="ECO:0000259" key="3">
    <source>
        <dbReference type="Pfam" id="PF14432"/>
    </source>
</evidence>
<dbReference type="InterPro" id="IPR002885">
    <property type="entry name" value="PPR_rpt"/>
</dbReference>
<sequence>MVLSGATPNSFTLSFVIKACGNLVAVDEGRQIHGLMLKCGVDRDVFSSNGLIHMYATCGDIDPARKLFDTSWERDMVSWNSMLSGYVNCGLLEQAKCLFNEMPEKGVVSWNAMINGYCKCGEIEAARELFNRMPSRNVESWNTLITGYAKGGLLESSREIFDEMPERNVVSWSAMITAYAQWDRPNKALALFDEMEKALVKPNWATIVSALSACAHIGALDKGKQIHLYVDKSKMKIDSIIRTALIDMYAKCGSIENAISVFEALETKDVFSWTAMIGGLALNGHGKKALELFGEMEGAGVRPNEVTFVGVLCACSRGGLVELAKQYFDSMRIVHNIDPKVEHYSCMVDTLGRAGLLEEAVSFAESIPGKPNSTLWGALLGACWIHKDAKVGEYVGDRLIELEPGDGGVYILLSNIYATVGRWDDARQVRMLMESKSLNKSPGHSTIEIDGTIHEFYVGDKSHPRVAEIYLKLDEIALRLKLLGYTPVTSPVLFDIEDEEKETAVSHHSEKLAIAFGLICTESFLPLRIVKNLRDGKTANSKQNDFRNADCLPGWQGVNLKLHMLHLIFTYILPVVFCSVADDQLSPNVALFGAQILHRDEEDALKSKQVQQIFEERTEPKVSNSHSKTCNAGNLGHLESYCLPN</sequence>
<dbReference type="GO" id="GO:0003723">
    <property type="term" value="F:RNA binding"/>
    <property type="evidence" value="ECO:0007669"/>
    <property type="project" value="InterPro"/>
</dbReference>
<dbReference type="Pfam" id="PF20430">
    <property type="entry name" value="Eplus_motif"/>
    <property type="match status" value="1"/>
</dbReference>
<reference evidence="4 5" key="1">
    <citation type="submission" date="2020-10" db="EMBL/GenBank/DDBJ databases">
        <title>The Coptis chinensis genome and diversification of protoberbering-type alkaloids.</title>
        <authorList>
            <person name="Wang B."/>
            <person name="Shu S."/>
            <person name="Song C."/>
            <person name="Liu Y."/>
        </authorList>
    </citation>
    <scope>NUCLEOTIDE SEQUENCE [LARGE SCALE GENOMIC DNA]</scope>
    <source>
        <strain evidence="4">HL-2020</strain>
        <tissue evidence="4">Leaf</tissue>
    </source>
</reference>
<dbReference type="Pfam" id="PF14432">
    <property type="entry name" value="DYW_deaminase"/>
    <property type="match status" value="1"/>
</dbReference>
<dbReference type="InterPro" id="IPR011990">
    <property type="entry name" value="TPR-like_helical_dom_sf"/>
</dbReference>
<dbReference type="Pfam" id="PF01535">
    <property type="entry name" value="PPR"/>
    <property type="match status" value="1"/>
</dbReference>
<dbReference type="InterPro" id="IPR046848">
    <property type="entry name" value="E_motif"/>
</dbReference>
<dbReference type="NCBIfam" id="TIGR00756">
    <property type="entry name" value="PPR"/>
    <property type="match status" value="5"/>
</dbReference>
<name>A0A835H1J2_9MAGN</name>
<dbReference type="PANTHER" id="PTHR47926:SF537">
    <property type="entry name" value="PENTACOTRIPEPTIDE-REPEAT REGION OF PRORP DOMAIN-CONTAINING PROTEIN"/>
    <property type="match status" value="1"/>
</dbReference>
<accession>A0A835H1J2</accession>
<dbReference type="PROSITE" id="PS51375">
    <property type="entry name" value="PPR"/>
    <property type="match status" value="4"/>
</dbReference>
<dbReference type="EMBL" id="JADFTS010000009">
    <property type="protein sequence ID" value="KAF9590490.1"/>
    <property type="molecule type" value="Genomic_DNA"/>
</dbReference>
<feature type="repeat" description="PPR" evidence="2">
    <location>
        <begin position="75"/>
        <end position="105"/>
    </location>
</feature>
<dbReference type="SUPFAM" id="SSF48452">
    <property type="entry name" value="TPR-like"/>
    <property type="match status" value="1"/>
</dbReference>
<feature type="repeat" description="PPR" evidence="2">
    <location>
        <begin position="168"/>
        <end position="202"/>
    </location>
</feature>
<dbReference type="FunFam" id="1.25.40.10:FF:000184">
    <property type="entry name" value="Pentatricopeptide repeat-containing protein, chloroplastic"/>
    <property type="match status" value="1"/>
</dbReference>
<dbReference type="FunFam" id="1.25.40.10:FF:000348">
    <property type="entry name" value="Pentatricopeptide repeat-containing protein chloroplastic"/>
    <property type="match status" value="1"/>
</dbReference>
<dbReference type="PANTHER" id="PTHR47926">
    <property type="entry name" value="PENTATRICOPEPTIDE REPEAT-CONTAINING PROTEIN"/>
    <property type="match status" value="1"/>
</dbReference>
<evidence type="ECO:0000313" key="5">
    <source>
        <dbReference type="Proteomes" id="UP000631114"/>
    </source>
</evidence>
<dbReference type="GO" id="GO:0009451">
    <property type="term" value="P:RNA modification"/>
    <property type="evidence" value="ECO:0007669"/>
    <property type="project" value="InterPro"/>
</dbReference>
<protein>
    <recommendedName>
        <fullName evidence="3">DYW domain-containing protein</fullName>
    </recommendedName>
</protein>
<dbReference type="OrthoDB" id="185373at2759"/>
<organism evidence="4 5">
    <name type="scientific">Coptis chinensis</name>
    <dbReference type="NCBI Taxonomy" id="261450"/>
    <lineage>
        <taxon>Eukaryota</taxon>
        <taxon>Viridiplantae</taxon>
        <taxon>Streptophyta</taxon>
        <taxon>Embryophyta</taxon>
        <taxon>Tracheophyta</taxon>
        <taxon>Spermatophyta</taxon>
        <taxon>Magnoliopsida</taxon>
        <taxon>Ranunculales</taxon>
        <taxon>Ranunculaceae</taxon>
        <taxon>Coptidoideae</taxon>
        <taxon>Coptis</taxon>
    </lineage>
</organism>
<proteinExistence type="predicted"/>
<feature type="repeat" description="PPR" evidence="2">
    <location>
        <begin position="269"/>
        <end position="303"/>
    </location>
</feature>
<evidence type="ECO:0000256" key="1">
    <source>
        <dbReference type="ARBA" id="ARBA00022737"/>
    </source>
</evidence>
<keyword evidence="1" id="KW-0677">Repeat</keyword>
<dbReference type="InterPro" id="IPR046849">
    <property type="entry name" value="E2_motif"/>
</dbReference>
<dbReference type="InterPro" id="IPR046960">
    <property type="entry name" value="PPR_At4g14850-like_plant"/>
</dbReference>
<gene>
    <name evidence="4" type="ORF">IFM89_035463</name>
</gene>
<dbReference type="Proteomes" id="UP000631114">
    <property type="component" value="Unassembled WGS sequence"/>
</dbReference>